<feature type="domain" description="CBS" evidence="5">
    <location>
        <begin position="181"/>
        <end position="235"/>
    </location>
</feature>
<feature type="domain" description="CBS" evidence="5">
    <location>
        <begin position="242"/>
        <end position="303"/>
    </location>
</feature>
<dbReference type="InterPro" id="IPR046342">
    <property type="entry name" value="CBS_dom_sf"/>
</dbReference>
<dbReference type="Pfam" id="PF00027">
    <property type="entry name" value="cNMP_binding"/>
    <property type="match status" value="1"/>
</dbReference>
<evidence type="ECO:0008006" key="8">
    <source>
        <dbReference type="Google" id="ProtNLM"/>
    </source>
</evidence>
<accession>A0A0B5AUS7</accession>
<dbReference type="Pfam" id="PF00571">
    <property type="entry name" value="CBS"/>
    <property type="match status" value="2"/>
</dbReference>
<evidence type="ECO:0000259" key="5">
    <source>
        <dbReference type="PROSITE" id="PS51371"/>
    </source>
</evidence>
<dbReference type="InterPro" id="IPR005105">
    <property type="entry name" value="GlnD_Uridyltrans_N"/>
</dbReference>
<evidence type="ECO:0000313" key="6">
    <source>
        <dbReference type="EMBL" id="AJD92487.1"/>
    </source>
</evidence>
<feature type="domain" description="Cyclic nucleotide-binding" evidence="4">
    <location>
        <begin position="24"/>
        <end position="107"/>
    </location>
</feature>
<reference evidence="6 7" key="1">
    <citation type="submission" date="2014-08" db="EMBL/GenBank/DDBJ databases">
        <title>Complete genome of a marine bacteria Jeotgalibacillus malaysiensis.</title>
        <authorList>
            <person name="Yaakop A.S."/>
            <person name="Chan K.-G."/>
            <person name="Goh K.M."/>
        </authorList>
    </citation>
    <scope>NUCLEOTIDE SEQUENCE [LARGE SCALE GENOMIC DNA]</scope>
    <source>
        <strain evidence="6 7">D5</strain>
    </source>
</reference>
<dbReference type="KEGG" id="jeo:JMA_31700"/>
<dbReference type="STRING" id="1508404.JMA_31700"/>
<dbReference type="SUPFAM" id="SSF54631">
    <property type="entry name" value="CBS-domain pair"/>
    <property type="match status" value="1"/>
</dbReference>
<dbReference type="AlphaFoldDB" id="A0A0B5AUS7"/>
<dbReference type="PANTHER" id="PTHR43080:SF2">
    <property type="entry name" value="CBS DOMAIN-CONTAINING PROTEIN"/>
    <property type="match status" value="1"/>
</dbReference>
<dbReference type="SUPFAM" id="SSF51206">
    <property type="entry name" value="cAMP-binding domain-like"/>
    <property type="match status" value="1"/>
</dbReference>
<dbReference type="InterPro" id="IPR018821">
    <property type="entry name" value="DUF294_put_nucleoTrafse_sb-bd"/>
</dbReference>
<dbReference type="InterPro" id="IPR000644">
    <property type="entry name" value="CBS_dom"/>
</dbReference>
<dbReference type="GO" id="GO:0008773">
    <property type="term" value="F:[protein-PII] uridylyltransferase activity"/>
    <property type="evidence" value="ECO:0007669"/>
    <property type="project" value="InterPro"/>
</dbReference>
<dbReference type="CDD" id="cd00038">
    <property type="entry name" value="CAP_ED"/>
    <property type="match status" value="1"/>
</dbReference>
<dbReference type="OrthoDB" id="9810963at2"/>
<dbReference type="InterPro" id="IPR018490">
    <property type="entry name" value="cNMP-bd_dom_sf"/>
</dbReference>
<dbReference type="PROSITE" id="PS51371">
    <property type="entry name" value="CBS"/>
    <property type="match status" value="2"/>
</dbReference>
<keyword evidence="2" id="KW-0010">Activator</keyword>
<dbReference type="Gene3D" id="3.10.580.10">
    <property type="entry name" value="CBS-domain"/>
    <property type="match status" value="1"/>
</dbReference>
<dbReference type="BioCyc" id="JESP1508404:G14D9-12451-MONOMER"/>
<keyword evidence="7" id="KW-1185">Reference proteome</keyword>
<organism evidence="6 7">
    <name type="scientific">Jeotgalibacillus malaysiensis</name>
    <dbReference type="NCBI Taxonomy" id="1508404"/>
    <lineage>
        <taxon>Bacteria</taxon>
        <taxon>Bacillati</taxon>
        <taxon>Bacillota</taxon>
        <taxon>Bacilli</taxon>
        <taxon>Bacillales</taxon>
        <taxon>Caryophanaceae</taxon>
        <taxon>Jeotgalibacillus</taxon>
    </lineage>
</organism>
<dbReference type="EMBL" id="CP009416">
    <property type="protein sequence ID" value="AJD92487.1"/>
    <property type="molecule type" value="Genomic_DNA"/>
</dbReference>
<dbReference type="Gene3D" id="2.60.120.10">
    <property type="entry name" value="Jelly Rolls"/>
    <property type="match status" value="1"/>
</dbReference>
<dbReference type="PANTHER" id="PTHR43080">
    <property type="entry name" value="CBS DOMAIN-CONTAINING PROTEIN CBSX3, MITOCHONDRIAL"/>
    <property type="match status" value="1"/>
</dbReference>
<sequence>MTETTYRHPSDGESIKAFIKETPLFKNRSESEFSRLYDQCQERQYDQGVLIADARKKREGILLITSGLAEVYAAGFRDEREVLEFAGPGEIVGLASISTMLKPTDEPVHTVEILALETTQGLFIPYSVLQALWGEPSVQQYFLEKAIFRLQDVYQSLTEQMQQAGWVEQQKQVFQRVQDMMSSPLLTVSPDSTIEEGISFMARHKLSAAVFVKNEVPYIVSMREVMKAIAEKVPLTAQLSEIGQECAVIKRSAFYYDALAVFQMKGDLRHIVVLDERERPIGMLTLSDVLKQRHRSIQHLMKEIQSVNPSSLEKLSEDLKKMASQLISERASIRMLSSAMTPLFDQLTGKLLSDAVRNTGEPPCEFAFYQMGSAGRGEQFQMTDQDHFLVFEQNGEKEEAYFEKLGSEITSLLEKAGFRLCDGHMMVSNPMWRGSVTDWQQRIRRWALRSTPQNILYAYNFFAMRWLYGNAEVHHAFMQGLKKELDHSGVLLRQMAEEIRSAPIPSIDHRIRSLILREGKVIDLKKQVLFPFHHALQISSIRAGILEGSTAERIAKLTEKGKIEEDTDLKESIDFILSLNLQRKQEGTSEVRPDQLTSREKALLSKSLESLRHFQQAAVREMGV</sequence>
<keyword evidence="1 3" id="KW-0129">CBS domain</keyword>
<dbReference type="Proteomes" id="UP000031449">
    <property type="component" value="Chromosome"/>
</dbReference>
<evidence type="ECO:0000256" key="3">
    <source>
        <dbReference type="PROSITE-ProRule" id="PRU00703"/>
    </source>
</evidence>
<protein>
    <recommendedName>
        <fullName evidence="8">CBS domain-containing protein</fullName>
    </recommendedName>
</protein>
<dbReference type="HOGENOM" id="CLU_027866_1_0_9"/>
<name>A0A0B5AUS7_9BACL</name>
<dbReference type="PROSITE" id="PS50042">
    <property type="entry name" value="CNMP_BINDING_3"/>
    <property type="match status" value="1"/>
</dbReference>
<proteinExistence type="predicted"/>
<evidence type="ECO:0000256" key="1">
    <source>
        <dbReference type="ARBA" id="ARBA00023122"/>
    </source>
</evidence>
<dbReference type="InterPro" id="IPR014710">
    <property type="entry name" value="RmlC-like_jellyroll"/>
</dbReference>
<dbReference type="Pfam" id="PF03445">
    <property type="entry name" value="DUF294"/>
    <property type="match status" value="1"/>
</dbReference>
<evidence type="ECO:0000259" key="4">
    <source>
        <dbReference type="PROSITE" id="PS50042"/>
    </source>
</evidence>
<dbReference type="InterPro" id="IPR051257">
    <property type="entry name" value="Diverse_CBS-Domain"/>
</dbReference>
<dbReference type="SMART" id="SM00116">
    <property type="entry name" value="CBS"/>
    <property type="match status" value="2"/>
</dbReference>
<dbReference type="CDD" id="cd05401">
    <property type="entry name" value="NT_GlnE_GlnD_like"/>
    <property type="match status" value="1"/>
</dbReference>
<evidence type="ECO:0000313" key="7">
    <source>
        <dbReference type="Proteomes" id="UP000031449"/>
    </source>
</evidence>
<evidence type="ECO:0000256" key="2">
    <source>
        <dbReference type="ARBA" id="ARBA00023159"/>
    </source>
</evidence>
<dbReference type="Pfam" id="PF10335">
    <property type="entry name" value="DUF294_C"/>
    <property type="match status" value="1"/>
</dbReference>
<dbReference type="InterPro" id="IPR000595">
    <property type="entry name" value="cNMP-bd_dom"/>
</dbReference>
<gene>
    <name evidence="6" type="ORF">JMA_31700</name>
</gene>